<name>A0A1E8CF73_9GAMM</name>
<dbReference type="InterPro" id="IPR015867">
    <property type="entry name" value="N-reg_PII/ATP_PRibTrfase_C"/>
</dbReference>
<organism evidence="1 2">
    <name type="scientific">Pseudohongiella acticola</name>
    <dbReference type="NCBI Taxonomy" id="1524254"/>
    <lineage>
        <taxon>Bacteria</taxon>
        <taxon>Pseudomonadati</taxon>
        <taxon>Pseudomonadota</taxon>
        <taxon>Gammaproteobacteria</taxon>
        <taxon>Pseudomonadales</taxon>
        <taxon>Pseudohongiellaceae</taxon>
        <taxon>Pseudohongiella</taxon>
    </lineage>
</organism>
<dbReference type="Pfam" id="PF00543">
    <property type="entry name" value="P-II"/>
    <property type="match status" value="1"/>
</dbReference>
<dbReference type="SUPFAM" id="SSF54913">
    <property type="entry name" value="GlnB-like"/>
    <property type="match status" value="1"/>
</dbReference>
<reference evidence="2" key="1">
    <citation type="submission" date="2016-07" db="EMBL/GenBank/DDBJ databases">
        <authorList>
            <person name="Florea S."/>
            <person name="Webb J.S."/>
            <person name="Jaromczyk J."/>
            <person name="Schardl C.L."/>
        </authorList>
    </citation>
    <scope>NUCLEOTIDE SEQUENCE [LARGE SCALE GENOMIC DNA]</scope>
    <source>
        <strain evidence="2">KCTC 42131</strain>
    </source>
</reference>
<proteinExistence type="predicted"/>
<dbReference type="OrthoDB" id="330665at2"/>
<dbReference type="EMBL" id="MASR01000003">
    <property type="protein sequence ID" value="OFE11110.1"/>
    <property type="molecule type" value="Genomic_DNA"/>
</dbReference>
<protein>
    <submittedName>
        <fullName evidence="1">Transcriptional regulator</fullName>
    </submittedName>
</protein>
<sequence>MADNNGTRTLLTIICEAVLETRLLHDLESLGAPGWTVSDARGRGSRGIRTAGWDNDGNVRVEVVCARELAVKLSEHVQQHFYQDYAMICFLTPVEVLRPHKF</sequence>
<evidence type="ECO:0000313" key="1">
    <source>
        <dbReference type="EMBL" id="OFE11110.1"/>
    </source>
</evidence>
<dbReference type="InterPro" id="IPR011322">
    <property type="entry name" value="N-reg_PII-like_a/b"/>
</dbReference>
<dbReference type="GO" id="GO:0006808">
    <property type="term" value="P:regulation of nitrogen utilization"/>
    <property type="evidence" value="ECO:0007669"/>
    <property type="project" value="InterPro"/>
</dbReference>
<dbReference type="AlphaFoldDB" id="A0A1E8CF73"/>
<dbReference type="RefSeq" id="WP_070119045.1">
    <property type="nucleotide sequence ID" value="NZ_CAXATG010000006.1"/>
</dbReference>
<dbReference type="InterPro" id="IPR002187">
    <property type="entry name" value="N-reg_PII"/>
</dbReference>
<evidence type="ECO:0000313" key="2">
    <source>
        <dbReference type="Proteomes" id="UP000175669"/>
    </source>
</evidence>
<comment type="caution">
    <text evidence="1">The sequence shown here is derived from an EMBL/GenBank/DDBJ whole genome shotgun (WGS) entry which is preliminary data.</text>
</comment>
<gene>
    <name evidence="1" type="ORF">PHACT_14750</name>
</gene>
<accession>A0A1E8CF73</accession>
<keyword evidence="2" id="KW-1185">Reference proteome</keyword>
<dbReference type="Gene3D" id="3.30.70.120">
    <property type="match status" value="1"/>
</dbReference>
<dbReference type="GO" id="GO:0030234">
    <property type="term" value="F:enzyme regulator activity"/>
    <property type="evidence" value="ECO:0007669"/>
    <property type="project" value="InterPro"/>
</dbReference>
<dbReference type="Proteomes" id="UP000175669">
    <property type="component" value="Unassembled WGS sequence"/>
</dbReference>
<dbReference type="STRING" id="1524254.PHACT_14750"/>